<keyword evidence="8 9" id="KW-0472">Membrane</keyword>
<comment type="subcellular location">
    <subcellularLocation>
        <location evidence="2">Cell junction</location>
        <location evidence="2">Tight junction</location>
    </subcellularLocation>
    <subcellularLocation>
        <location evidence="1">Membrane</location>
        <topology evidence="1">Multi-pass membrane protein</topology>
    </subcellularLocation>
</comment>
<dbReference type="PRINTS" id="PR01077">
    <property type="entry name" value="CLAUDIN"/>
</dbReference>
<keyword evidence="6" id="KW-0965">Cell junction</keyword>
<feature type="transmembrane region" description="Helical" evidence="9">
    <location>
        <begin position="134"/>
        <end position="153"/>
    </location>
</feature>
<accession>A0A9J7M3D2</accession>
<dbReference type="KEGG" id="bfo:118427756"/>
<dbReference type="AlphaFoldDB" id="A0A9J7M3D2"/>
<dbReference type="PANTHER" id="PTHR10671">
    <property type="entry name" value="EPITHELIAL MEMBRANE PROTEIN-RELATED"/>
    <property type="match status" value="1"/>
</dbReference>
<dbReference type="Proteomes" id="UP000001554">
    <property type="component" value="Chromosome 12"/>
</dbReference>
<evidence type="ECO:0000256" key="2">
    <source>
        <dbReference type="ARBA" id="ARBA00004435"/>
    </source>
</evidence>
<keyword evidence="4" id="KW-0796">Tight junction</keyword>
<evidence type="ECO:0000256" key="6">
    <source>
        <dbReference type="ARBA" id="ARBA00022949"/>
    </source>
</evidence>
<name>A0A9J7M3D2_BRAFL</name>
<protein>
    <submittedName>
        <fullName evidence="11">Protein NKG7-like</fullName>
    </submittedName>
</protein>
<evidence type="ECO:0000313" key="11">
    <source>
        <dbReference type="RefSeq" id="XP_035693573.1"/>
    </source>
</evidence>
<proteinExistence type="inferred from homology"/>
<dbReference type="GeneID" id="118427756"/>
<feature type="transmembrane region" description="Helical" evidence="9">
    <location>
        <begin position="9"/>
        <end position="29"/>
    </location>
</feature>
<dbReference type="Gene3D" id="1.20.140.150">
    <property type="match status" value="1"/>
</dbReference>
<gene>
    <name evidence="11" type="primary">LOC118427756</name>
</gene>
<dbReference type="Pfam" id="PF00822">
    <property type="entry name" value="PMP22_Claudin"/>
    <property type="match status" value="1"/>
</dbReference>
<evidence type="ECO:0000256" key="3">
    <source>
        <dbReference type="ARBA" id="ARBA00008295"/>
    </source>
</evidence>
<keyword evidence="5 9" id="KW-0812">Transmembrane</keyword>
<evidence type="ECO:0000256" key="1">
    <source>
        <dbReference type="ARBA" id="ARBA00004141"/>
    </source>
</evidence>
<evidence type="ECO:0000313" key="10">
    <source>
        <dbReference type="Proteomes" id="UP000001554"/>
    </source>
</evidence>
<dbReference type="PROSITE" id="PS01346">
    <property type="entry name" value="CLAUDIN"/>
    <property type="match status" value="1"/>
</dbReference>
<feature type="transmembrane region" description="Helical" evidence="9">
    <location>
        <begin position="70"/>
        <end position="88"/>
    </location>
</feature>
<dbReference type="InterPro" id="IPR050579">
    <property type="entry name" value="PMP-22/EMP/MP20-like"/>
</dbReference>
<evidence type="ECO:0000256" key="5">
    <source>
        <dbReference type="ARBA" id="ARBA00022692"/>
    </source>
</evidence>
<evidence type="ECO:0000256" key="4">
    <source>
        <dbReference type="ARBA" id="ARBA00022427"/>
    </source>
</evidence>
<keyword evidence="10" id="KW-1185">Reference proteome</keyword>
<feature type="transmembrane region" description="Helical" evidence="9">
    <location>
        <begin position="100"/>
        <end position="122"/>
    </location>
</feature>
<evidence type="ECO:0000256" key="9">
    <source>
        <dbReference type="SAM" id="Phobius"/>
    </source>
</evidence>
<keyword evidence="7 9" id="KW-1133">Transmembrane helix</keyword>
<dbReference type="GO" id="GO:0005923">
    <property type="term" value="C:bicellular tight junction"/>
    <property type="evidence" value="ECO:0007669"/>
    <property type="project" value="UniProtKB-SubCell"/>
</dbReference>
<evidence type="ECO:0000256" key="7">
    <source>
        <dbReference type="ARBA" id="ARBA00022989"/>
    </source>
</evidence>
<dbReference type="GO" id="GO:0016020">
    <property type="term" value="C:membrane"/>
    <property type="evidence" value="ECO:0007669"/>
    <property type="project" value="UniProtKB-SubCell"/>
</dbReference>
<sequence>MTPLPDRGIISSLIGIVMYVVGIATPAWLKAGQEGFAIEVGLWQACVTHAGARTCGISQGSGVVHATRTFAVIGLLMLIAGVALAYYAAYKNPNKDKRKYGALIIAGGVCGIIAVAIFGASMRNGSGTELPIPFGYSFYLTWVQAFLTVFGGTDIIDIKAGRRDTEDDQPLHREEVIAMRESII</sequence>
<dbReference type="InterPro" id="IPR017974">
    <property type="entry name" value="Claudin_CS"/>
</dbReference>
<evidence type="ECO:0000256" key="8">
    <source>
        <dbReference type="ARBA" id="ARBA00023136"/>
    </source>
</evidence>
<reference evidence="11" key="2">
    <citation type="submission" date="2025-08" db="UniProtKB">
        <authorList>
            <consortium name="RefSeq"/>
        </authorList>
    </citation>
    <scope>IDENTIFICATION</scope>
    <source>
        <strain evidence="11">S238N-H82</strain>
        <tissue evidence="11">Testes</tissue>
    </source>
</reference>
<dbReference type="PANTHER" id="PTHR10671:SF34">
    <property type="entry name" value="PROTEIN NKG7"/>
    <property type="match status" value="1"/>
</dbReference>
<dbReference type="InterPro" id="IPR004031">
    <property type="entry name" value="PMP22/EMP/MP20/Claudin"/>
</dbReference>
<organism evidence="10 11">
    <name type="scientific">Branchiostoma floridae</name>
    <name type="common">Florida lancelet</name>
    <name type="synonym">Amphioxus</name>
    <dbReference type="NCBI Taxonomy" id="7739"/>
    <lineage>
        <taxon>Eukaryota</taxon>
        <taxon>Metazoa</taxon>
        <taxon>Chordata</taxon>
        <taxon>Cephalochordata</taxon>
        <taxon>Leptocardii</taxon>
        <taxon>Amphioxiformes</taxon>
        <taxon>Branchiostomatidae</taxon>
        <taxon>Branchiostoma</taxon>
    </lineage>
</organism>
<reference evidence="10" key="1">
    <citation type="journal article" date="2020" name="Nat. Ecol. Evol.">
        <title>Deeply conserved synteny resolves early events in vertebrate evolution.</title>
        <authorList>
            <person name="Simakov O."/>
            <person name="Marletaz F."/>
            <person name="Yue J.X."/>
            <person name="O'Connell B."/>
            <person name="Jenkins J."/>
            <person name="Brandt A."/>
            <person name="Calef R."/>
            <person name="Tung C.H."/>
            <person name="Huang T.K."/>
            <person name="Schmutz J."/>
            <person name="Satoh N."/>
            <person name="Yu J.K."/>
            <person name="Putnam N.H."/>
            <person name="Green R.E."/>
            <person name="Rokhsar D.S."/>
        </authorList>
    </citation>
    <scope>NUCLEOTIDE SEQUENCE [LARGE SCALE GENOMIC DNA]</scope>
    <source>
        <strain evidence="10">S238N-H82</strain>
    </source>
</reference>
<comment type="similarity">
    <text evidence="3">Belongs to the claudin family.</text>
</comment>
<dbReference type="RefSeq" id="XP_035693573.1">
    <property type="nucleotide sequence ID" value="XM_035837680.1"/>
</dbReference>